<dbReference type="GO" id="GO:0019901">
    <property type="term" value="F:protein kinase binding"/>
    <property type="evidence" value="ECO:0007669"/>
    <property type="project" value="InterPro"/>
</dbReference>
<comment type="caution">
    <text evidence="2">The sequence shown here is derived from an EMBL/GenBank/DDBJ whole genome shotgun (WGS) entry which is preliminary data.</text>
</comment>
<keyword evidence="3" id="KW-1185">Reference proteome</keyword>
<dbReference type="RefSeq" id="XP_046122961.1">
    <property type="nucleotide sequence ID" value="XM_046258084.1"/>
</dbReference>
<dbReference type="Gene3D" id="1.10.472.10">
    <property type="entry name" value="Cyclin-like"/>
    <property type="match status" value="1"/>
</dbReference>
<dbReference type="Pfam" id="PF08613">
    <property type="entry name" value="Cyclin"/>
    <property type="match status" value="1"/>
</dbReference>
<reference evidence="2" key="1">
    <citation type="journal article" date="2021" name="IMA Fungus">
        <title>Genomic characterization of three marine fungi, including Emericellopsis atlantica sp. nov. with signatures of a generalist lifestyle and marine biomass degradation.</title>
        <authorList>
            <person name="Hagestad O.C."/>
            <person name="Hou L."/>
            <person name="Andersen J.H."/>
            <person name="Hansen E.H."/>
            <person name="Altermark B."/>
            <person name="Li C."/>
            <person name="Kuhnert E."/>
            <person name="Cox R.J."/>
            <person name="Crous P.W."/>
            <person name="Spatafora J.W."/>
            <person name="Lail K."/>
            <person name="Amirebrahimi M."/>
            <person name="Lipzen A."/>
            <person name="Pangilinan J."/>
            <person name="Andreopoulos W."/>
            <person name="Hayes R.D."/>
            <person name="Ng V."/>
            <person name="Grigoriev I.V."/>
            <person name="Jackson S.A."/>
            <person name="Sutton T.D.S."/>
            <person name="Dobson A.D.W."/>
            <person name="Rama T."/>
        </authorList>
    </citation>
    <scope>NUCLEOTIDE SEQUENCE</scope>
    <source>
        <strain evidence="2">TS7</strain>
    </source>
</reference>
<dbReference type="GO" id="GO:0000307">
    <property type="term" value="C:cyclin-dependent protein kinase holoenzyme complex"/>
    <property type="evidence" value="ECO:0007669"/>
    <property type="project" value="TreeGrafter"/>
</dbReference>
<proteinExistence type="predicted"/>
<dbReference type="GeneID" id="70288987"/>
<dbReference type="OrthoDB" id="5304883at2759"/>
<organism evidence="2 3">
    <name type="scientific">Emericellopsis atlantica</name>
    <dbReference type="NCBI Taxonomy" id="2614577"/>
    <lineage>
        <taxon>Eukaryota</taxon>
        <taxon>Fungi</taxon>
        <taxon>Dikarya</taxon>
        <taxon>Ascomycota</taxon>
        <taxon>Pezizomycotina</taxon>
        <taxon>Sordariomycetes</taxon>
        <taxon>Hypocreomycetidae</taxon>
        <taxon>Hypocreales</taxon>
        <taxon>Bionectriaceae</taxon>
        <taxon>Emericellopsis</taxon>
    </lineage>
</organism>
<dbReference type="EMBL" id="MU251242">
    <property type="protein sequence ID" value="KAG9259037.1"/>
    <property type="molecule type" value="Genomic_DNA"/>
</dbReference>
<dbReference type="GO" id="GO:0016538">
    <property type="term" value="F:cyclin-dependent protein serine/threonine kinase regulator activity"/>
    <property type="evidence" value="ECO:0007669"/>
    <property type="project" value="TreeGrafter"/>
</dbReference>
<protein>
    <submittedName>
        <fullName evidence="2">Cyclin-domain-containing protein</fullName>
    </submittedName>
</protein>
<gene>
    <name evidence="2" type="ORF">F5Z01DRAFT_20045</name>
</gene>
<evidence type="ECO:0000313" key="3">
    <source>
        <dbReference type="Proteomes" id="UP000887229"/>
    </source>
</evidence>
<dbReference type="PANTHER" id="PTHR15615">
    <property type="match status" value="1"/>
</dbReference>
<evidence type="ECO:0000256" key="1">
    <source>
        <dbReference type="SAM" id="MobiDB-lite"/>
    </source>
</evidence>
<dbReference type="CDD" id="cd20558">
    <property type="entry name" value="CYCLIN_ScPCL7-like"/>
    <property type="match status" value="1"/>
</dbReference>
<dbReference type="Proteomes" id="UP000887229">
    <property type="component" value="Unassembled WGS sequence"/>
</dbReference>
<sequence>MAASTNTDTDTTMTQPAMLQLTPHEEYNLATLPAIDALHLLSANLETLVRITGDVPPTPPPRTPTDPQMTGLQAEKDSIARSSPSRTATPDRGPLAQQQQHPEAAPNLSRAQAASQAMMQQTSTAAAAPVEVDGVRLKSPTFPTFAALEYPAVITADEQSVLNAQHGAITRKFYSKLEPPISITEYLARLHRFCPMSTAVYLAASLYIYTLAIDQRAIPVTRKNVHRLVLAALRIATKALEDLPYLHRKIARVGGVSEAELARLEISFCFLAGFELVMKEERLREHWIALRSGRIGAGLVADVPPLLKPRRPRSMSAAEVEA</sequence>
<dbReference type="GO" id="GO:0005634">
    <property type="term" value="C:nucleus"/>
    <property type="evidence" value="ECO:0007669"/>
    <property type="project" value="TreeGrafter"/>
</dbReference>
<name>A0A9P7ZX05_9HYPO</name>
<evidence type="ECO:0000313" key="2">
    <source>
        <dbReference type="EMBL" id="KAG9259037.1"/>
    </source>
</evidence>
<dbReference type="InterPro" id="IPR036915">
    <property type="entry name" value="Cyclin-like_sf"/>
</dbReference>
<dbReference type="PANTHER" id="PTHR15615:SF32">
    <property type="entry name" value="PROTEIN KINASE COMPLEX COMPONENT, PUTATIVE (AFU_ORTHOLOGUE AFUA_2G07660)-RELATED"/>
    <property type="match status" value="1"/>
</dbReference>
<accession>A0A9P7ZX05</accession>
<dbReference type="SUPFAM" id="SSF47954">
    <property type="entry name" value="Cyclin-like"/>
    <property type="match status" value="1"/>
</dbReference>
<dbReference type="InterPro" id="IPR013922">
    <property type="entry name" value="Cyclin_PHO80-like"/>
</dbReference>
<feature type="region of interest" description="Disordered" evidence="1">
    <location>
        <begin position="51"/>
        <end position="109"/>
    </location>
</feature>
<dbReference type="AlphaFoldDB" id="A0A9P7ZX05"/>